<keyword evidence="2" id="KW-1185">Reference proteome</keyword>
<accession>A0AAD6YQJ7</accession>
<protein>
    <submittedName>
        <fullName evidence="1">Uncharacterized protein</fullName>
    </submittedName>
</protein>
<gene>
    <name evidence="1" type="ORF">GGX14DRAFT_626744</name>
</gene>
<comment type="caution">
    <text evidence="1">The sequence shown here is derived from an EMBL/GenBank/DDBJ whole genome shotgun (WGS) entry which is preliminary data.</text>
</comment>
<evidence type="ECO:0000313" key="1">
    <source>
        <dbReference type="EMBL" id="KAJ7226686.1"/>
    </source>
</evidence>
<organism evidence="1 2">
    <name type="scientific">Mycena pura</name>
    <dbReference type="NCBI Taxonomy" id="153505"/>
    <lineage>
        <taxon>Eukaryota</taxon>
        <taxon>Fungi</taxon>
        <taxon>Dikarya</taxon>
        <taxon>Basidiomycota</taxon>
        <taxon>Agaricomycotina</taxon>
        <taxon>Agaricomycetes</taxon>
        <taxon>Agaricomycetidae</taxon>
        <taxon>Agaricales</taxon>
        <taxon>Marasmiineae</taxon>
        <taxon>Mycenaceae</taxon>
        <taxon>Mycena</taxon>
    </lineage>
</organism>
<dbReference type="EMBL" id="JARJCW010000003">
    <property type="protein sequence ID" value="KAJ7226686.1"/>
    <property type="molecule type" value="Genomic_DNA"/>
</dbReference>
<name>A0AAD6YQJ7_9AGAR</name>
<evidence type="ECO:0000313" key="2">
    <source>
        <dbReference type="Proteomes" id="UP001219525"/>
    </source>
</evidence>
<proteinExistence type="predicted"/>
<sequence>MDPLSILSTVLSTTIALRRWVIDLKSKDNTILDLKSSLSSITLVLHPLREKAASGALDSQVGILACLQDLCECLNTAREHLQTWQDSAAEARKAGAIKRRILAFLEPSPSHRRSSGWSKRIWDEQCLGGVTPSSFSRFVGSQSVAQAVSQYINPVQLPTASSVDRLIVWVAENPENCGASIEYAESLGIKVISFSSLAAVKSWMELNHQFILSVATSHRLRFVSDSARNEGGIFNPAAGELLLRYIRGHLLPSPCLIFAPSIGTTAYVNSYERAGSTSDVQILQGYIKALAEGVRDVEWPKVKGTVQAFNGIQPSPQDQRFIQPLLIYIAGTRAEQDQVHIDYAAFLGITVVSLFSTDELKRYIKSNQAQLRRLGAAHRLRFITQNVRRDSGVLEANAGEDTVEHIRAHWGFAAPVLVLCTSSIATTRFVALYKRVGSTTDVQVVQGYIEALAAGVRDTEWVGFDRKSWSVMHEDRQ</sequence>
<dbReference type="AlphaFoldDB" id="A0AAD6YQJ7"/>
<reference evidence="1" key="1">
    <citation type="submission" date="2023-03" db="EMBL/GenBank/DDBJ databases">
        <title>Massive genome expansion in bonnet fungi (Mycena s.s.) driven by repeated elements and novel gene families across ecological guilds.</title>
        <authorList>
            <consortium name="Lawrence Berkeley National Laboratory"/>
            <person name="Harder C.B."/>
            <person name="Miyauchi S."/>
            <person name="Viragh M."/>
            <person name="Kuo A."/>
            <person name="Thoen E."/>
            <person name="Andreopoulos B."/>
            <person name="Lu D."/>
            <person name="Skrede I."/>
            <person name="Drula E."/>
            <person name="Henrissat B."/>
            <person name="Morin E."/>
            <person name="Kohler A."/>
            <person name="Barry K."/>
            <person name="LaButti K."/>
            <person name="Morin E."/>
            <person name="Salamov A."/>
            <person name="Lipzen A."/>
            <person name="Mereny Z."/>
            <person name="Hegedus B."/>
            <person name="Baldrian P."/>
            <person name="Stursova M."/>
            <person name="Weitz H."/>
            <person name="Taylor A."/>
            <person name="Grigoriev I.V."/>
            <person name="Nagy L.G."/>
            <person name="Martin F."/>
            <person name="Kauserud H."/>
        </authorList>
    </citation>
    <scope>NUCLEOTIDE SEQUENCE</scope>
    <source>
        <strain evidence="1">9144</strain>
    </source>
</reference>
<dbReference type="Proteomes" id="UP001219525">
    <property type="component" value="Unassembled WGS sequence"/>
</dbReference>